<evidence type="ECO:0000313" key="4">
    <source>
        <dbReference type="Proteomes" id="UP000327011"/>
    </source>
</evidence>
<dbReference type="Proteomes" id="UP000327011">
    <property type="component" value="Unassembled WGS sequence"/>
</dbReference>
<organism evidence="3 4">
    <name type="scientific">Microbispora cellulosiformans</name>
    <dbReference type="NCBI Taxonomy" id="2614688"/>
    <lineage>
        <taxon>Bacteria</taxon>
        <taxon>Bacillati</taxon>
        <taxon>Actinomycetota</taxon>
        <taxon>Actinomycetes</taxon>
        <taxon>Streptosporangiales</taxon>
        <taxon>Streptosporangiaceae</taxon>
        <taxon>Microbispora</taxon>
    </lineage>
</organism>
<feature type="region of interest" description="Disordered" evidence="1">
    <location>
        <begin position="309"/>
        <end position="329"/>
    </location>
</feature>
<evidence type="ECO:0000256" key="2">
    <source>
        <dbReference type="SAM" id="Phobius"/>
    </source>
</evidence>
<keyword evidence="2" id="KW-0812">Transmembrane</keyword>
<keyword evidence="2" id="KW-0472">Membrane</keyword>
<comment type="caution">
    <text evidence="3">The sequence shown here is derived from an EMBL/GenBank/DDBJ whole genome shotgun (WGS) entry which is preliminary data.</text>
</comment>
<keyword evidence="4" id="KW-1185">Reference proteome</keyword>
<feature type="transmembrane region" description="Helical" evidence="2">
    <location>
        <begin position="46"/>
        <end position="66"/>
    </location>
</feature>
<reference evidence="3 4" key="1">
    <citation type="submission" date="2019-09" db="EMBL/GenBank/DDBJ databases">
        <title>Screening of Novel Bioactive Compounds from Soil-Associated.</title>
        <authorList>
            <person name="Gong X."/>
        </authorList>
    </citation>
    <scope>NUCLEOTIDE SEQUENCE [LARGE SCALE GENOMIC DNA]</scope>
    <source>
        <strain evidence="3 4">Gxj-6</strain>
    </source>
</reference>
<keyword evidence="2" id="KW-1133">Transmembrane helix</keyword>
<name>A0A5J5K562_9ACTN</name>
<evidence type="ECO:0000256" key="1">
    <source>
        <dbReference type="SAM" id="MobiDB-lite"/>
    </source>
</evidence>
<dbReference type="RefSeq" id="WP_150932934.1">
    <property type="nucleotide sequence ID" value="NZ_VYTZ01000003.1"/>
</dbReference>
<sequence>MRPADPDDIDARFEALVAQFDEDEIRSMITAAERDPLTRRTRRRRLPAVLVAIAAAVLVVGLVVTVRPDALERLGVGGTAPGDDDRFVTGAVVARPGPVLTPIPDGEEGLADLDPAPAGPFTGTPAAGFADGEEGLVMPPARKLGGLTEDEVGRALLRVRRLLSAAHLDPATVRGGRPDRFAGLLHPRQRETFLSGLDESGPSGTRSWVFSLAPGAAEPAGNVVKVSGATTVGARTGGGVRIEADYLFVHPVTRPGDSLTVTRVVEHHRSEFAAYREGGKLVVWLDGDRSALFGASCDTGDGFVHPYFPGDPREARPSGEPVNPYDRASAVARRPACPAAYAT</sequence>
<accession>A0A5J5K562</accession>
<protein>
    <submittedName>
        <fullName evidence="3">Uncharacterized protein</fullName>
    </submittedName>
</protein>
<dbReference type="EMBL" id="VYTZ01000003">
    <property type="protein sequence ID" value="KAA9379745.1"/>
    <property type="molecule type" value="Genomic_DNA"/>
</dbReference>
<gene>
    <name evidence="3" type="ORF">F5972_08855</name>
</gene>
<dbReference type="AlphaFoldDB" id="A0A5J5K562"/>
<proteinExistence type="predicted"/>
<evidence type="ECO:0000313" key="3">
    <source>
        <dbReference type="EMBL" id="KAA9379745.1"/>
    </source>
</evidence>